<feature type="region of interest" description="Disordered" evidence="1">
    <location>
        <begin position="127"/>
        <end position="162"/>
    </location>
</feature>
<proteinExistence type="predicted"/>
<dbReference type="RefSeq" id="WP_210652324.1">
    <property type="nucleotide sequence ID" value="NZ_JAGKQQ010000001.1"/>
</dbReference>
<dbReference type="Proteomes" id="UP000676565">
    <property type="component" value="Unassembled WGS sequence"/>
</dbReference>
<reference evidence="2 3" key="1">
    <citation type="submission" date="2021-04" db="EMBL/GenBank/DDBJ databases">
        <authorList>
            <person name="Ivanova A."/>
        </authorList>
    </citation>
    <scope>NUCLEOTIDE SEQUENCE [LARGE SCALE GENOMIC DNA]</scope>
    <source>
        <strain evidence="2 3">G18</strain>
    </source>
</reference>
<comment type="caution">
    <text evidence="2">The sequence shown here is derived from an EMBL/GenBank/DDBJ whole genome shotgun (WGS) entry which is preliminary data.</text>
</comment>
<name>A0ABS5BKE6_9BACT</name>
<evidence type="ECO:0000313" key="2">
    <source>
        <dbReference type="EMBL" id="MBP3954181.1"/>
    </source>
</evidence>
<dbReference type="EMBL" id="JAGKQQ010000001">
    <property type="protein sequence ID" value="MBP3954181.1"/>
    <property type="molecule type" value="Genomic_DNA"/>
</dbReference>
<organism evidence="2 3">
    <name type="scientific">Gemmata palustris</name>
    <dbReference type="NCBI Taxonomy" id="2822762"/>
    <lineage>
        <taxon>Bacteria</taxon>
        <taxon>Pseudomonadati</taxon>
        <taxon>Planctomycetota</taxon>
        <taxon>Planctomycetia</taxon>
        <taxon>Gemmatales</taxon>
        <taxon>Gemmataceae</taxon>
        <taxon>Gemmata</taxon>
    </lineage>
</organism>
<sequence>MEIQCPTNNMYVRVAGSGSGSSSSGTICVRGDTGDGDDGVGLPLLVRVRVLSGHVPPTGPAEPKLPYDVDVVPVGTQWCATNVPVSASSYAGVPFTVLAWLRTGTTWSAPASAWFYAGGQNPTSCCPTSPSEQAAPGAIAGAFQGWPPPPPPLPANVTGQQS</sequence>
<keyword evidence="3" id="KW-1185">Reference proteome</keyword>
<protein>
    <submittedName>
        <fullName evidence="2">Uncharacterized protein</fullName>
    </submittedName>
</protein>
<accession>A0ABS5BKE6</accession>
<evidence type="ECO:0000256" key="1">
    <source>
        <dbReference type="SAM" id="MobiDB-lite"/>
    </source>
</evidence>
<gene>
    <name evidence="2" type="ORF">J8F10_02575</name>
</gene>
<evidence type="ECO:0000313" key="3">
    <source>
        <dbReference type="Proteomes" id="UP000676565"/>
    </source>
</evidence>